<evidence type="ECO:0000313" key="5">
    <source>
        <dbReference type="EMBL" id="ABG05957.1"/>
    </source>
</evidence>
<keyword evidence="6" id="KW-1185">Reference proteome</keyword>
<name>Q1ARM1_RUBXD</name>
<dbReference type="eggNOG" id="COG0022">
    <property type="taxonomic scope" value="Bacteria"/>
</dbReference>
<dbReference type="SMART" id="SM00861">
    <property type="entry name" value="Transket_pyr"/>
    <property type="match status" value="1"/>
</dbReference>
<dbReference type="PhylomeDB" id="Q1ARM1"/>
<dbReference type="FunFam" id="3.40.50.920:FF:000001">
    <property type="entry name" value="Pyruvate dehydrogenase E1 beta subunit"/>
    <property type="match status" value="1"/>
</dbReference>
<sequence>MSTDRRLYFIRAMYEGLRDAMREDKTVVVIGEDVDRSIIGATRGLIEEFGPERVRNTPISEATFVGACIGASAAGLRPVVDLMVGSFFYVAMDQVANQAAKLPYMSGGQVSLPIVYFTATGPSGSAAAQHSENPHPMLMNVAGLKIVMPSSPCDAKGLMISAIRDPNPVIYLQDAVLGGTRGPVPEEPYSIPIGEAEVKREGEDVTVVAIGALVNRALKVAGEMERDGISVEVVDPRTLVPMDKKTILDSVRKTGRLVVCDNARMTCSAASEIAAFVSEEAFDSLKTAPRRVAWEDVPVPFSPVLEKRVLVDEEKIRAAVESTLATRTRA</sequence>
<dbReference type="InterPro" id="IPR029061">
    <property type="entry name" value="THDP-binding"/>
</dbReference>
<gene>
    <name evidence="5" type="ordered locus">Rxyl_3049</name>
</gene>
<evidence type="ECO:0000313" key="6">
    <source>
        <dbReference type="Proteomes" id="UP000006637"/>
    </source>
</evidence>
<evidence type="ECO:0000256" key="3">
    <source>
        <dbReference type="ARBA" id="ARBA00023052"/>
    </source>
</evidence>
<keyword evidence="3" id="KW-0786">Thiamine pyrophosphate</keyword>
<dbReference type="AlphaFoldDB" id="Q1ARM1"/>
<evidence type="ECO:0000256" key="2">
    <source>
        <dbReference type="ARBA" id="ARBA00023002"/>
    </source>
</evidence>
<dbReference type="Gene3D" id="3.40.50.920">
    <property type="match status" value="1"/>
</dbReference>
<feature type="domain" description="Transketolase-like pyrimidine-binding" evidence="4">
    <location>
        <begin position="7"/>
        <end position="180"/>
    </location>
</feature>
<dbReference type="GO" id="GO:0000287">
    <property type="term" value="F:magnesium ion binding"/>
    <property type="evidence" value="ECO:0007669"/>
    <property type="project" value="UniProtKB-ARBA"/>
</dbReference>
<dbReference type="RefSeq" id="WP_011565965.1">
    <property type="nucleotide sequence ID" value="NC_008148.1"/>
</dbReference>
<reference evidence="5 6" key="1">
    <citation type="submission" date="2006-06" db="EMBL/GenBank/DDBJ databases">
        <title>Complete sequence of Rubrobacter xylanophilus DSM 9941.</title>
        <authorList>
            <consortium name="US DOE Joint Genome Institute"/>
            <person name="Copeland A."/>
            <person name="Lucas S."/>
            <person name="Lapidus A."/>
            <person name="Barry K."/>
            <person name="Detter J.C."/>
            <person name="Glavina del Rio T."/>
            <person name="Hammon N."/>
            <person name="Israni S."/>
            <person name="Dalin E."/>
            <person name="Tice H."/>
            <person name="Pitluck S."/>
            <person name="Munk A.C."/>
            <person name="Brettin T."/>
            <person name="Bruce D."/>
            <person name="Han C."/>
            <person name="Tapia R."/>
            <person name="Gilna P."/>
            <person name="Schmutz J."/>
            <person name="Larimer F."/>
            <person name="Land M."/>
            <person name="Hauser L."/>
            <person name="Kyrpides N."/>
            <person name="Lykidis A."/>
            <person name="da Costa M.S."/>
            <person name="Rainey F.A."/>
            <person name="Empadinhas N."/>
            <person name="Jolivet E."/>
            <person name="Battista J.R."/>
            <person name="Richardson P."/>
        </authorList>
    </citation>
    <scope>NUCLEOTIDE SEQUENCE [LARGE SCALE GENOMIC DNA]</scope>
    <source>
        <strain evidence="6">DSM 9941 / NBRC 16129 / PRD-1</strain>
    </source>
</reference>
<dbReference type="PANTHER" id="PTHR43257:SF2">
    <property type="entry name" value="PYRUVATE DEHYDROGENASE E1 COMPONENT SUBUNIT BETA"/>
    <property type="match status" value="1"/>
</dbReference>
<dbReference type="HOGENOM" id="CLU_012907_1_0_11"/>
<dbReference type="Pfam" id="PF02779">
    <property type="entry name" value="Transket_pyr"/>
    <property type="match status" value="1"/>
</dbReference>
<dbReference type="PANTHER" id="PTHR43257">
    <property type="entry name" value="PYRUVATE DEHYDROGENASE E1 COMPONENT BETA SUBUNIT"/>
    <property type="match status" value="1"/>
</dbReference>
<organism evidence="5 6">
    <name type="scientific">Rubrobacter xylanophilus (strain DSM 9941 / JCM 11954 / NBRC 16129 / PRD-1)</name>
    <dbReference type="NCBI Taxonomy" id="266117"/>
    <lineage>
        <taxon>Bacteria</taxon>
        <taxon>Bacillati</taxon>
        <taxon>Actinomycetota</taxon>
        <taxon>Rubrobacteria</taxon>
        <taxon>Rubrobacterales</taxon>
        <taxon>Rubrobacteraceae</taxon>
        <taxon>Rubrobacter</taxon>
    </lineage>
</organism>
<evidence type="ECO:0000256" key="1">
    <source>
        <dbReference type="ARBA" id="ARBA00001964"/>
    </source>
</evidence>
<dbReference type="CDD" id="cd07036">
    <property type="entry name" value="TPP_PYR_E1-PDHc-beta_like"/>
    <property type="match status" value="1"/>
</dbReference>
<dbReference type="InterPro" id="IPR009014">
    <property type="entry name" value="Transketo_C/PFOR_II"/>
</dbReference>
<proteinExistence type="predicted"/>
<dbReference type="Proteomes" id="UP000006637">
    <property type="component" value="Chromosome"/>
</dbReference>
<dbReference type="STRING" id="266117.Rxyl_3049"/>
<evidence type="ECO:0000259" key="4">
    <source>
        <dbReference type="SMART" id="SM00861"/>
    </source>
</evidence>
<dbReference type="SUPFAM" id="SSF52518">
    <property type="entry name" value="Thiamin diphosphate-binding fold (THDP-binding)"/>
    <property type="match status" value="1"/>
</dbReference>
<dbReference type="InterPro" id="IPR005475">
    <property type="entry name" value="Transketolase-like_Pyr-bd"/>
</dbReference>
<comment type="cofactor">
    <cofactor evidence="1">
        <name>thiamine diphosphate</name>
        <dbReference type="ChEBI" id="CHEBI:58937"/>
    </cofactor>
</comment>
<dbReference type="Gene3D" id="3.40.50.970">
    <property type="match status" value="1"/>
</dbReference>
<dbReference type="EMBL" id="CP000386">
    <property type="protein sequence ID" value="ABG05957.1"/>
    <property type="molecule type" value="Genomic_DNA"/>
</dbReference>
<dbReference type="GO" id="GO:0016491">
    <property type="term" value="F:oxidoreductase activity"/>
    <property type="evidence" value="ECO:0007669"/>
    <property type="project" value="UniProtKB-KW"/>
</dbReference>
<dbReference type="InterPro" id="IPR033248">
    <property type="entry name" value="Transketolase_C"/>
</dbReference>
<dbReference type="KEGG" id="rxy:Rxyl_3049"/>
<keyword evidence="2" id="KW-0560">Oxidoreductase</keyword>
<protein>
    <submittedName>
        <fullName evidence="5">Transketolase-like protein</fullName>
    </submittedName>
</protein>
<dbReference type="Pfam" id="PF02780">
    <property type="entry name" value="Transketolase_C"/>
    <property type="match status" value="1"/>
</dbReference>
<dbReference type="SUPFAM" id="SSF52922">
    <property type="entry name" value="TK C-terminal domain-like"/>
    <property type="match status" value="1"/>
</dbReference>
<accession>Q1ARM1</accession>